<evidence type="ECO:0000313" key="5">
    <source>
        <dbReference type="EMBL" id="MCP8937488.1"/>
    </source>
</evidence>
<evidence type="ECO:0000256" key="2">
    <source>
        <dbReference type="ARBA" id="ARBA00007131"/>
    </source>
</evidence>
<gene>
    <name evidence="5" type="ORF">NK718_03085</name>
</gene>
<dbReference type="EMBL" id="JANCLU010000002">
    <property type="protein sequence ID" value="MCP8937488.1"/>
    <property type="molecule type" value="Genomic_DNA"/>
</dbReference>
<comment type="similarity">
    <text evidence="2">Belongs to the transketolase family.</text>
</comment>
<accession>A0ABT1LB54</accession>
<organism evidence="5 6">
    <name type="scientific">Alsobacter ponti</name>
    <dbReference type="NCBI Taxonomy" id="2962936"/>
    <lineage>
        <taxon>Bacteria</taxon>
        <taxon>Pseudomonadati</taxon>
        <taxon>Pseudomonadota</taxon>
        <taxon>Alphaproteobacteria</taxon>
        <taxon>Hyphomicrobiales</taxon>
        <taxon>Alsobacteraceae</taxon>
        <taxon>Alsobacter</taxon>
    </lineage>
</organism>
<dbReference type="RefSeq" id="WP_254738521.1">
    <property type="nucleotide sequence ID" value="NZ_JANCLU010000002.1"/>
</dbReference>
<dbReference type="Proteomes" id="UP001205890">
    <property type="component" value="Unassembled WGS sequence"/>
</dbReference>
<reference evidence="5 6" key="1">
    <citation type="submission" date="2022-07" db="EMBL/GenBank/DDBJ databases">
        <authorList>
            <person name="Li W.-J."/>
            <person name="Deng Q.-Q."/>
        </authorList>
    </citation>
    <scope>NUCLEOTIDE SEQUENCE [LARGE SCALE GENOMIC DNA]</scope>
    <source>
        <strain evidence="5 6">SYSU M60028</strain>
    </source>
</reference>
<sequence length="283" mass="30779">MTTAPPRGANAPSIAERAYRIRRHAVRMGEVQGQGYIAQALDIADVLATAYFHAMTYRPDDPSWEGRDRFLLSNGHYAIALYAALIEAGIIPESEIETYGFDDSRLPMSGMAQYTPGMEMSGGSLGLGLSIAVGMALGLKRKNSTARVYVLFSDGELDEGSKWEAMMSAAHYKLDNIVAIVDVNNQQADGPSSQVMAFEPLADKVRAFGWHVQRIDGNDVDAVVAAFDAAKADPQPRPKMIVADTLMGKGVPFLEAREKNHFIRVDPHEWALALQALDAGRPA</sequence>
<keyword evidence="3" id="KW-0786">Thiamine pyrophosphate</keyword>
<dbReference type="Gene3D" id="3.40.50.970">
    <property type="match status" value="1"/>
</dbReference>
<evidence type="ECO:0000313" key="6">
    <source>
        <dbReference type="Proteomes" id="UP001205890"/>
    </source>
</evidence>
<dbReference type="PANTHER" id="PTHR47514:SF1">
    <property type="entry name" value="TRANSKETOLASE N-TERMINAL SECTION-RELATED"/>
    <property type="match status" value="1"/>
</dbReference>
<evidence type="ECO:0000256" key="1">
    <source>
        <dbReference type="ARBA" id="ARBA00001964"/>
    </source>
</evidence>
<feature type="domain" description="Transketolase N-terminal" evidence="4">
    <location>
        <begin position="21"/>
        <end position="261"/>
    </location>
</feature>
<dbReference type="SUPFAM" id="SSF52518">
    <property type="entry name" value="Thiamin diphosphate-binding fold (THDP-binding)"/>
    <property type="match status" value="1"/>
</dbReference>
<dbReference type="InterPro" id="IPR005474">
    <property type="entry name" value="Transketolase_N"/>
</dbReference>
<comment type="caution">
    <text evidence="5">The sequence shown here is derived from an EMBL/GenBank/DDBJ whole genome shotgun (WGS) entry which is preliminary data.</text>
</comment>
<evidence type="ECO:0000256" key="3">
    <source>
        <dbReference type="ARBA" id="ARBA00023052"/>
    </source>
</evidence>
<protein>
    <submittedName>
        <fullName evidence="5">Transketolase</fullName>
    </submittedName>
</protein>
<dbReference type="PANTHER" id="PTHR47514">
    <property type="entry name" value="TRANSKETOLASE N-TERMINAL SECTION-RELATED"/>
    <property type="match status" value="1"/>
</dbReference>
<dbReference type="InterPro" id="IPR029061">
    <property type="entry name" value="THDP-binding"/>
</dbReference>
<dbReference type="CDD" id="cd02012">
    <property type="entry name" value="TPP_TK"/>
    <property type="match status" value="1"/>
</dbReference>
<evidence type="ECO:0000259" key="4">
    <source>
        <dbReference type="Pfam" id="PF00456"/>
    </source>
</evidence>
<keyword evidence="6" id="KW-1185">Reference proteome</keyword>
<proteinExistence type="inferred from homology"/>
<name>A0ABT1LB54_9HYPH</name>
<comment type="cofactor">
    <cofactor evidence="1">
        <name>thiamine diphosphate</name>
        <dbReference type="ChEBI" id="CHEBI:58937"/>
    </cofactor>
</comment>
<dbReference type="Pfam" id="PF00456">
    <property type="entry name" value="Transketolase_N"/>
    <property type="match status" value="1"/>
</dbReference>